<dbReference type="Gene3D" id="3.40.50.1820">
    <property type="entry name" value="alpha/beta hydrolase"/>
    <property type="match status" value="1"/>
</dbReference>
<evidence type="ECO:0000259" key="1">
    <source>
        <dbReference type="Pfam" id="PF12697"/>
    </source>
</evidence>
<evidence type="ECO:0000313" key="3">
    <source>
        <dbReference type="Proteomes" id="UP001321580"/>
    </source>
</evidence>
<comment type="caution">
    <text evidence="2">The sequence shown here is derived from an EMBL/GenBank/DDBJ whole genome shotgun (WGS) entry which is preliminary data.</text>
</comment>
<dbReference type="Pfam" id="PF12697">
    <property type="entry name" value="Abhydrolase_6"/>
    <property type="match status" value="1"/>
</dbReference>
<dbReference type="PANTHER" id="PTHR43689">
    <property type="entry name" value="HYDROLASE"/>
    <property type="match status" value="1"/>
</dbReference>
<evidence type="ECO:0000313" key="2">
    <source>
        <dbReference type="EMBL" id="MDI9237315.1"/>
    </source>
</evidence>
<feature type="domain" description="AB hydrolase-1" evidence="1">
    <location>
        <begin position="34"/>
        <end position="253"/>
    </location>
</feature>
<protein>
    <submittedName>
        <fullName evidence="2">Alpha/beta hydrolase</fullName>
    </submittedName>
</protein>
<dbReference type="InterPro" id="IPR000073">
    <property type="entry name" value="AB_hydrolase_1"/>
</dbReference>
<dbReference type="RefSeq" id="WP_283210843.1">
    <property type="nucleotide sequence ID" value="NZ_JASGBI010000001.1"/>
</dbReference>
<dbReference type="PANTHER" id="PTHR43689:SF8">
    <property type="entry name" value="ALPHA_BETA-HYDROLASES SUPERFAMILY PROTEIN"/>
    <property type="match status" value="1"/>
</dbReference>
<proteinExistence type="predicted"/>
<dbReference type="InterPro" id="IPR029058">
    <property type="entry name" value="AB_hydrolase_fold"/>
</dbReference>
<dbReference type="SUPFAM" id="SSF53474">
    <property type="entry name" value="alpha/beta-Hydrolases"/>
    <property type="match status" value="1"/>
</dbReference>
<keyword evidence="3" id="KW-1185">Reference proteome</keyword>
<gene>
    <name evidence="2" type="ORF">QLQ15_00115</name>
</gene>
<keyword evidence="2" id="KW-0378">Hydrolase</keyword>
<reference evidence="2 3" key="1">
    <citation type="submission" date="2023-05" db="EMBL/GenBank/DDBJ databases">
        <title>Lysobacter sp. strain LF1 Genome sequencing and assembly.</title>
        <authorList>
            <person name="Jung Y."/>
        </authorList>
    </citation>
    <scope>NUCLEOTIDE SEQUENCE [LARGE SCALE GENOMIC DNA]</scope>
    <source>
        <strain evidence="2 3">LF1</strain>
    </source>
</reference>
<sequence length="264" mass="29192">MSGVAMEESWVETDAGRVFATQWRPALARDAAPIVLLHDSLGCVALWRDFPERLARVTGRRVVAYDRLGFGRSDANPRTLDANFVHDEARVGFQRLREVLDIDAFVAFGHSVGGGMAIACAAAWPEACRALITESAQTFVEDRTLQGIVDARQSFAQPGQVDRLRRYHGDKAEWVLHAWIDTWLAPEFAGWNLDDALRAVRCPALAMHGGLDEFGSSRHPQRIADLTGGRATVELMPDCGHVPHRDEPGRVLDLVRTWLSETGA</sequence>
<name>A0ABT6XAZ0_9GAMM</name>
<accession>A0ABT6XAZ0</accession>
<dbReference type="EMBL" id="JASGBI010000001">
    <property type="protein sequence ID" value="MDI9237315.1"/>
    <property type="molecule type" value="Genomic_DNA"/>
</dbReference>
<organism evidence="2 3">
    <name type="scientific">Lysobacter stagni</name>
    <dbReference type="NCBI Taxonomy" id="3045172"/>
    <lineage>
        <taxon>Bacteria</taxon>
        <taxon>Pseudomonadati</taxon>
        <taxon>Pseudomonadota</taxon>
        <taxon>Gammaproteobacteria</taxon>
        <taxon>Lysobacterales</taxon>
        <taxon>Lysobacteraceae</taxon>
        <taxon>Lysobacter</taxon>
    </lineage>
</organism>
<dbReference type="PRINTS" id="PR00111">
    <property type="entry name" value="ABHYDROLASE"/>
</dbReference>
<dbReference type="GO" id="GO:0016787">
    <property type="term" value="F:hydrolase activity"/>
    <property type="evidence" value="ECO:0007669"/>
    <property type="project" value="UniProtKB-KW"/>
</dbReference>
<dbReference type="Proteomes" id="UP001321580">
    <property type="component" value="Unassembled WGS sequence"/>
</dbReference>